<keyword evidence="3" id="KW-0964">Secreted</keyword>
<protein>
    <submittedName>
        <fullName evidence="6">Uncharacterized protein</fullName>
    </submittedName>
</protein>
<name>A0A6A1WK89_9ROSI</name>
<dbReference type="AlphaFoldDB" id="A0A6A1WK89"/>
<dbReference type="PANTHER" id="PTHR34450:SF2">
    <property type="entry name" value="SCR-LIKE PROTEIN"/>
    <property type="match status" value="1"/>
</dbReference>
<proteinExistence type="inferred from homology"/>
<evidence type="ECO:0000313" key="6">
    <source>
        <dbReference type="EMBL" id="KAB1225651.1"/>
    </source>
</evidence>
<comment type="caution">
    <text evidence="6">The sequence shown here is derived from an EMBL/GenBank/DDBJ whole genome shotgun (WGS) entry which is preliminary data.</text>
</comment>
<reference evidence="6 7" key="1">
    <citation type="journal article" date="2019" name="Plant Biotechnol. J.">
        <title>The red bayberry genome and genetic basis of sex determination.</title>
        <authorList>
            <person name="Jia H.M."/>
            <person name="Jia H.J."/>
            <person name="Cai Q.L."/>
            <person name="Wang Y."/>
            <person name="Zhao H.B."/>
            <person name="Yang W.F."/>
            <person name="Wang G.Y."/>
            <person name="Li Y.H."/>
            <person name="Zhan D.L."/>
            <person name="Shen Y.T."/>
            <person name="Niu Q.F."/>
            <person name="Chang L."/>
            <person name="Qiu J."/>
            <person name="Zhao L."/>
            <person name="Xie H.B."/>
            <person name="Fu W.Y."/>
            <person name="Jin J."/>
            <person name="Li X.W."/>
            <person name="Jiao Y."/>
            <person name="Zhou C.C."/>
            <person name="Tu T."/>
            <person name="Chai C.Y."/>
            <person name="Gao J.L."/>
            <person name="Fan L.J."/>
            <person name="van de Weg E."/>
            <person name="Wang J.Y."/>
            <person name="Gao Z.S."/>
        </authorList>
    </citation>
    <scope>NUCLEOTIDE SEQUENCE [LARGE SCALE GENOMIC DNA]</scope>
    <source>
        <tissue evidence="6">Leaves</tissue>
    </source>
</reference>
<dbReference type="InterPro" id="IPR010682">
    <property type="entry name" value="SCRL"/>
</dbReference>
<accession>A0A6A1WK89</accession>
<evidence type="ECO:0000256" key="3">
    <source>
        <dbReference type="ARBA" id="ARBA00022525"/>
    </source>
</evidence>
<evidence type="ECO:0000256" key="4">
    <source>
        <dbReference type="ARBA" id="ARBA00022729"/>
    </source>
</evidence>
<keyword evidence="4 5" id="KW-0732">Signal</keyword>
<dbReference type="GO" id="GO:0007165">
    <property type="term" value="P:signal transduction"/>
    <property type="evidence" value="ECO:0007669"/>
    <property type="project" value="InterPro"/>
</dbReference>
<feature type="signal peptide" evidence="5">
    <location>
        <begin position="1"/>
        <end position="24"/>
    </location>
</feature>
<dbReference type="Proteomes" id="UP000516437">
    <property type="component" value="Chromosome 1"/>
</dbReference>
<gene>
    <name evidence="6" type="ORF">CJ030_MR1G002309</name>
</gene>
<comment type="similarity">
    <text evidence="2">Belongs to the DEFL family.</text>
</comment>
<keyword evidence="7" id="KW-1185">Reference proteome</keyword>
<dbReference type="EMBL" id="RXIC02000019">
    <property type="protein sequence ID" value="KAB1225651.1"/>
    <property type="molecule type" value="Genomic_DNA"/>
</dbReference>
<evidence type="ECO:0000256" key="5">
    <source>
        <dbReference type="SAM" id="SignalP"/>
    </source>
</evidence>
<dbReference type="PANTHER" id="PTHR34450">
    <property type="entry name" value="DEFENSIN-LIKE PROTEIN 245-RELATED"/>
    <property type="match status" value="1"/>
</dbReference>
<sequence>MKNSGGFLMLLLVLFLRLLTHSEGEAKFCPAEITAEGQCSSMFGASDCFHHMRAKYGEAPFPPTNCKCSEIPQDSEHYTCQCDVPCEEDNTAASPAPPPVSGPLQP</sequence>
<evidence type="ECO:0000313" key="7">
    <source>
        <dbReference type="Proteomes" id="UP000516437"/>
    </source>
</evidence>
<evidence type="ECO:0000256" key="2">
    <source>
        <dbReference type="ARBA" id="ARBA00006722"/>
    </source>
</evidence>
<feature type="chain" id="PRO_5025681244" evidence="5">
    <location>
        <begin position="25"/>
        <end position="106"/>
    </location>
</feature>
<dbReference type="GO" id="GO:0005576">
    <property type="term" value="C:extracellular region"/>
    <property type="evidence" value="ECO:0007669"/>
    <property type="project" value="UniProtKB-SubCell"/>
</dbReference>
<evidence type="ECO:0000256" key="1">
    <source>
        <dbReference type="ARBA" id="ARBA00004613"/>
    </source>
</evidence>
<organism evidence="6 7">
    <name type="scientific">Morella rubra</name>
    <name type="common">Chinese bayberry</name>
    <dbReference type="NCBI Taxonomy" id="262757"/>
    <lineage>
        <taxon>Eukaryota</taxon>
        <taxon>Viridiplantae</taxon>
        <taxon>Streptophyta</taxon>
        <taxon>Embryophyta</taxon>
        <taxon>Tracheophyta</taxon>
        <taxon>Spermatophyta</taxon>
        <taxon>Magnoliopsida</taxon>
        <taxon>eudicotyledons</taxon>
        <taxon>Gunneridae</taxon>
        <taxon>Pentapetalae</taxon>
        <taxon>rosids</taxon>
        <taxon>fabids</taxon>
        <taxon>Fagales</taxon>
        <taxon>Myricaceae</taxon>
        <taxon>Morella</taxon>
    </lineage>
</organism>
<dbReference type="OrthoDB" id="10374105at2759"/>
<dbReference type="Pfam" id="PF06876">
    <property type="entry name" value="SCRL"/>
    <property type="match status" value="1"/>
</dbReference>
<comment type="subcellular location">
    <subcellularLocation>
        <location evidence="1">Secreted</location>
    </subcellularLocation>
</comment>